<dbReference type="PANTHER" id="PTHR37079:SF4">
    <property type="entry name" value="SERINE_THREONINE-PROTEIN KINASE ATM"/>
    <property type="match status" value="1"/>
</dbReference>
<gene>
    <name evidence="1" type="ORF">POTOM_049434</name>
</gene>
<dbReference type="GO" id="GO:0004674">
    <property type="term" value="F:protein serine/threonine kinase activity"/>
    <property type="evidence" value="ECO:0007669"/>
    <property type="project" value="InterPro"/>
</dbReference>
<reference evidence="1" key="1">
    <citation type="journal article" date="2020" name="bioRxiv">
        <title>Hybrid origin of Populus tomentosa Carr. identified through genome sequencing and phylogenomic analysis.</title>
        <authorList>
            <person name="An X."/>
            <person name="Gao K."/>
            <person name="Chen Z."/>
            <person name="Li J."/>
            <person name="Yang X."/>
            <person name="Yang X."/>
            <person name="Zhou J."/>
            <person name="Guo T."/>
            <person name="Zhao T."/>
            <person name="Huang S."/>
            <person name="Miao D."/>
            <person name="Khan W.U."/>
            <person name="Rao P."/>
            <person name="Ye M."/>
            <person name="Lei B."/>
            <person name="Liao W."/>
            <person name="Wang J."/>
            <person name="Ji L."/>
            <person name="Li Y."/>
            <person name="Guo B."/>
            <person name="Mustafa N.S."/>
            <person name="Li S."/>
            <person name="Yun Q."/>
            <person name="Keller S.R."/>
            <person name="Mao J."/>
            <person name="Zhang R."/>
            <person name="Strauss S.H."/>
        </authorList>
    </citation>
    <scope>NUCLEOTIDE SEQUENCE</scope>
    <source>
        <strain evidence="1">GM15</strain>
        <tissue evidence="1">Leaf</tissue>
    </source>
</reference>
<comment type="caution">
    <text evidence="1">The sequence shown here is derived from an EMBL/GenBank/DDBJ whole genome shotgun (WGS) entry which is preliminary data.</text>
</comment>
<dbReference type="OrthoDB" id="381190at2759"/>
<dbReference type="EMBL" id="JAAWWB010000029">
    <property type="protein sequence ID" value="KAG6747057.1"/>
    <property type="molecule type" value="Genomic_DNA"/>
</dbReference>
<dbReference type="PANTHER" id="PTHR37079">
    <property type="entry name" value="SERINE/THREONINE-PROTEIN KINASE ATM"/>
    <property type="match status" value="1"/>
</dbReference>
<dbReference type="GO" id="GO:0006974">
    <property type="term" value="P:DNA damage response"/>
    <property type="evidence" value="ECO:0007669"/>
    <property type="project" value="InterPro"/>
</dbReference>
<accession>A0A8X7YCE4</accession>
<sequence length="132" mass="15087">MQCLLGVHIRAHETDDDLETSLEDSQDQHEGNKDAARALMRVRQKLDGYEEGELRSVHGQESGDLPKQKFNCGSDLRFNNLYKMLLILSVYVKCSLDGELGFTHRFGFEVHWLNECVLQMHISLAGDEHQAK</sequence>
<dbReference type="AlphaFoldDB" id="A0A8X7YCE4"/>
<keyword evidence="2" id="KW-1185">Reference proteome</keyword>
<organism evidence="1 2">
    <name type="scientific">Populus tomentosa</name>
    <name type="common">Chinese white poplar</name>
    <dbReference type="NCBI Taxonomy" id="118781"/>
    <lineage>
        <taxon>Eukaryota</taxon>
        <taxon>Viridiplantae</taxon>
        <taxon>Streptophyta</taxon>
        <taxon>Embryophyta</taxon>
        <taxon>Tracheophyta</taxon>
        <taxon>Spermatophyta</taxon>
        <taxon>Magnoliopsida</taxon>
        <taxon>eudicotyledons</taxon>
        <taxon>Gunneridae</taxon>
        <taxon>Pentapetalae</taxon>
        <taxon>rosids</taxon>
        <taxon>fabids</taxon>
        <taxon>Malpighiales</taxon>
        <taxon>Salicaceae</taxon>
        <taxon>Saliceae</taxon>
        <taxon>Populus</taxon>
    </lineage>
</organism>
<proteinExistence type="predicted"/>
<evidence type="ECO:0000313" key="1">
    <source>
        <dbReference type="EMBL" id="KAG6747057.1"/>
    </source>
</evidence>
<name>A0A8X7YCE4_POPTO</name>
<evidence type="ECO:0000313" key="2">
    <source>
        <dbReference type="Proteomes" id="UP000886885"/>
    </source>
</evidence>
<dbReference type="InterPro" id="IPR038980">
    <property type="entry name" value="ATM_plant"/>
</dbReference>
<protein>
    <submittedName>
        <fullName evidence="1">Uncharacterized protein</fullName>
    </submittedName>
</protein>
<dbReference type="Proteomes" id="UP000886885">
    <property type="component" value="Chromosome 15A"/>
</dbReference>